<proteinExistence type="predicted"/>
<evidence type="ECO:0000313" key="2">
    <source>
        <dbReference type="Proteomes" id="UP000789572"/>
    </source>
</evidence>
<keyword evidence="2" id="KW-1185">Reference proteome</keyword>
<name>A0A9N9FQJ7_9GLOM</name>
<accession>A0A9N9FQJ7</accession>
<comment type="caution">
    <text evidence="1">The sequence shown here is derived from an EMBL/GenBank/DDBJ whole genome shotgun (WGS) entry which is preliminary data.</text>
</comment>
<sequence length="189" mass="19891">MVYENNLPKTETVYEIKNEVPTFEEFMKTYQEDEGANNSYYYEIDSHGDIRVIRPYGPGLAAGGATIAENVVDDPDAKKVFGFVSDCGVGIATGGAIGAVAQGAGAVLGASEVAGLGSSAGEKAAIEAFKKTGSVSFAGTSHFLAAAKHGIKVVGDIEKVVSFLKDLGFTANEAREHVDHVRDGYDYKS</sequence>
<gene>
    <name evidence="1" type="ORF">POCULU_LOCUS5000</name>
</gene>
<evidence type="ECO:0000313" key="1">
    <source>
        <dbReference type="EMBL" id="CAG8550615.1"/>
    </source>
</evidence>
<dbReference type="Proteomes" id="UP000789572">
    <property type="component" value="Unassembled WGS sequence"/>
</dbReference>
<protein>
    <submittedName>
        <fullName evidence="1">5516_t:CDS:1</fullName>
    </submittedName>
</protein>
<dbReference type="OrthoDB" id="2444024at2759"/>
<dbReference type="EMBL" id="CAJVPJ010000707">
    <property type="protein sequence ID" value="CAG8550615.1"/>
    <property type="molecule type" value="Genomic_DNA"/>
</dbReference>
<dbReference type="AlphaFoldDB" id="A0A9N9FQJ7"/>
<organism evidence="1 2">
    <name type="scientific">Paraglomus occultum</name>
    <dbReference type="NCBI Taxonomy" id="144539"/>
    <lineage>
        <taxon>Eukaryota</taxon>
        <taxon>Fungi</taxon>
        <taxon>Fungi incertae sedis</taxon>
        <taxon>Mucoromycota</taxon>
        <taxon>Glomeromycotina</taxon>
        <taxon>Glomeromycetes</taxon>
        <taxon>Paraglomerales</taxon>
        <taxon>Paraglomeraceae</taxon>
        <taxon>Paraglomus</taxon>
    </lineage>
</organism>
<reference evidence="1" key="1">
    <citation type="submission" date="2021-06" db="EMBL/GenBank/DDBJ databases">
        <authorList>
            <person name="Kallberg Y."/>
            <person name="Tangrot J."/>
            <person name="Rosling A."/>
        </authorList>
    </citation>
    <scope>NUCLEOTIDE SEQUENCE</scope>
    <source>
        <strain evidence="1">IA702</strain>
    </source>
</reference>